<reference evidence="3" key="1">
    <citation type="journal article" date="2011" name="Nat. Genet.">
        <title>The Arabidopsis lyrata genome sequence and the basis of rapid genome size change.</title>
        <authorList>
            <person name="Hu T.T."/>
            <person name="Pattyn P."/>
            <person name="Bakker E.G."/>
            <person name="Cao J."/>
            <person name="Cheng J.-F."/>
            <person name="Clark R.M."/>
            <person name="Fahlgren N."/>
            <person name="Fawcett J.A."/>
            <person name="Grimwood J."/>
            <person name="Gundlach H."/>
            <person name="Haberer G."/>
            <person name="Hollister J.D."/>
            <person name="Ossowski S."/>
            <person name="Ottilar R.P."/>
            <person name="Salamov A.A."/>
            <person name="Schneeberger K."/>
            <person name="Spannagl M."/>
            <person name="Wang X."/>
            <person name="Yang L."/>
            <person name="Nasrallah M.E."/>
            <person name="Bergelson J."/>
            <person name="Carrington J.C."/>
            <person name="Gaut B.S."/>
            <person name="Schmutz J."/>
            <person name="Mayer K.F.X."/>
            <person name="Van de Peer Y."/>
            <person name="Grigoriev I.V."/>
            <person name="Nordborg M."/>
            <person name="Weigel D."/>
            <person name="Guo Y.-L."/>
        </authorList>
    </citation>
    <scope>NUCLEOTIDE SEQUENCE [LARGE SCALE GENOMIC DNA]</scope>
    <source>
        <strain evidence="3">cv. MN47</strain>
    </source>
</reference>
<sequence length="52" mass="6514">MHAVRRSKTLRKDLQRKTTENARFRRRRLRVLRQGLRGKKERVKKKRQMRKA</sequence>
<dbReference type="EMBL" id="GL348718">
    <property type="protein sequence ID" value="EFH50397.1"/>
    <property type="molecule type" value="Genomic_DNA"/>
</dbReference>
<gene>
    <name evidence="2" type="ORF">ARALYDRAFT_910371</name>
</gene>
<keyword evidence="3" id="KW-1185">Reference proteome</keyword>
<dbReference type="Gramene" id="scaffold_602428.1">
    <property type="protein sequence ID" value="scaffold_602428.1"/>
    <property type="gene ID" value="scaffold_602428.1"/>
</dbReference>
<evidence type="ECO:0000256" key="1">
    <source>
        <dbReference type="SAM" id="MobiDB-lite"/>
    </source>
</evidence>
<name>D7M2B1_ARALL</name>
<feature type="compositionally biased region" description="Basic and acidic residues" evidence="1">
    <location>
        <begin position="10"/>
        <end position="23"/>
    </location>
</feature>
<dbReference type="AlphaFoldDB" id="D7M2B1"/>
<dbReference type="Proteomes" id="UP000008694">
    <property type="component" value="Unassembled WGS sequence"/>
</dbReference>
<evidence type="ECO:0000313" key="3">
    <source>
        <dbReference type="Proteomes" id="UP000008694"/>
    </source>
</evidence>
<accession>D7M2B1</accession>
<dbReference type="HOGENOM" id="CLU_3089953_0_0_1"/>
<protein>
    <submittedName>
        <fullName evidence="2">Predicted protein</fullName>
    </submittedName>
</protein>
<evidence type="ECO:0000313" key="2">
    <source>
        <dbReference type="EMBL" id="EFH50397.1"/>
    </source>
</evidence>
<feature type="compositionally biased region" description="Basic residues" evidence="1">
    <location>
        <begin position="24"/>
        <end position="52"/>
    </location>
</feature>
<proteinExistence type="predicted"/>
<feature type="region of interest" description="Disordered" evidence="1">
    <location>
        <begin position="1"/>
        <end position="52"/>
    </location>
</feature>
<organism evidence="3">
    <name type="scientific">Arabidopsis lyrata subsp. lyrata</name>
    <name type="common">Lyre-leaved rock-cress</name>
    <dbReference type="NCBI Taxonomy" id="81972"/>
    <lineage>
        <taxon>Eukaryota</taxon>
        <taxon>Viridiplantae</taxon>
        <taxon>Streptophyta</taxon>
        <taxon>Embryophyta</taxon>
        <taxon>Tracheophyta</taxon>
        <taxon>Spermatophyta</taxon>
        <taxon>Magnoliopsida</taxon>
        <taxon>eudicotyledons</taxon>
        <taxon>Gunneridae</taxon>
        <taxon>Pentapetalae</taxon>
        <taxon>rosids</taxon>
        <taxon>malvids</taxon>
        <taxon>Brassicales</taxon>
        <taxon>Brassicaceae</taxon>
        <taxon>Camelineae</taxon>
        <taxon>Arabidopsis</taxon>
    </lineage>
</organism>